<dbReference type="Pfam" id="PF02311">
    <property type="entry name" value="AraC_binding"/>
    <property type="match status" value="1"/>
</dbReference>
<dbReference type="PROSITE" id="PS01124">
    <property type="entry name" value="HTH_ARAC_FAMILY_2"/>
    <property type="match status" value="1"/>
</dbReference>
<keyword evidence="1" id="KW-0805">Transcription regulation</keyword>
<keyword evidence="6" id="KW-1185">Reference proteome</keyword>
<evidence type="ECO:0000313" key="6">
    <source>
        <dbReference type="Proteomes" id="UP001589774"/>
    </source>
</evidence>
<accession>A0ABV6HMJ7</accession>
<dbReference type="SUPFAM" id="SSF51215">
    <property type="entry name" value="Regulatory protein AraC"/>
    <property type="match status" value="1"/>
</dbReference>
<dbReference type="InterPro" id="IPR009057">
    <property type="entry name" value="Homeodomain-like_sf"/>
</dbReference>
<organism evidence="5 6">
    <name type="scientific">Olivibacter oleidegradans</name>
    <dbReference type="NCBI Taxonomy" id="760123"/>
    <lineage>
        <taxon>Bacteria</taxon>
        <taxon>Pseudomonadati</taxon>
        <taxon>Bacteroidota</taxon>
        <taxon>Sphingobacteriia</taxon>
        <taxon>Sphingobacteriales</taxon>
        <taxon>Sphingobacteriaceae</taxon>
        <taxon>Olivibacter</taxon>
    </lineage>
</organism>
<keyword evidence="2" id="KW-0238">DNA-binding</keyword>
<dbReference type="Gene3D" id="1.10.10.60">
    <property type="entry name" value="Homeodomain-like"/>
    <property type="match status" value="1"/>
</dbReference>
<dbReference type="RefSeq" id="WP_130855302.1">
    <property type="nucleotide sequence ID" value="NZ_JBHLWO010000002.1"/>
</dbReference>
<dbReference type="InterPro" id="IPR018060">
    <property type="entry name" value="HTH_AraC"/>
</dbReference>
<protein>
    <submittedName>
        <fullName evidence="5">Helix-turn-helix domain-containing protein</fullName>
    </submittedName>
</protein>
<dbReference type="PANTHER" id="PTHR43280">
    <property type="entry name" value="ARAC-FAMILY TRANSCRIPTIONAL REGULATOR"/>
    <property type="match status" value="1"/>
</dbReference>
<evidence type="ECO:0000256" key="1">
    <source>
        <dbReference type="ARBA" id="ARBA00023015"/>
    </source>
</evidence>
<sequence length="285" mass="32917">MNRRAHTIPLNTMASTFGTGIFLETASSRDVELHKPAAEAHRDDYHLFCIQDQGTTTFEIDFQRYEVVGAALMYIQPNQVHRVIGVEKANFRVLIISHDNLHPEILNTLQEIAPAKPLRLSQEAFSLVSESMSLCIKHFQRKQEKLYHIILRESCNALVALITSQYSALTKPTETLSRFDVITKTFKSILEKDFTLIKRPTDYARRLKVSTVYLNECVKKSTGQPVRYHIQQRIILEAKRLLYHSNKSVKEIAFELGYDDYPYFSRLFTKIVGMTALSFRKKNLD</sequence>
<name>A0ABV6HMJ7_9SPHI</name>
<dbReference type="EMBL" id="JBHLWO010000002">
    <property type="protein sequence ID" value="MFC0320112.1"/>
    <property type="molecule type" value="Genomic_DNA"/>
</dbReference>
<dbReference type="Pfam" id="PF12833">
    <property type="entry name" value="HTH_18"/>
    <property type="match status" value="1"/>
</dbReference>
<proteinExistence type="predicted"/>
<evidence type="ECO:0000256" key="3">
    <source>
        <dbReference type="ARBA" id="ARBA00023163"/>
    </source>
</evidence>
<dbReference type="Proteomes" id="UP001589774">
    <property type="component" value="Unassembled WGS sequence"/>
</dbReference>
<dbReference type="SUPFAM" id="SSF46689">
    <property type="entry name" value="Homeodomain-like"/>
    <property type="match status" value="1"/>
</dbReference>
<dbReference type="PANTHER" id="PTHR43280:SF2">
    <property type="entry name" value="HTH-TYPE TRANSCRIPTIONAL REGULATOR EXSA"/>
    <property type="match status" value="1"/>
</dbReference>
<evidence type="ECO:0000313" key="5">
    <source>
        <dbReference type="EMBL" id="MFC0320112.1"/>
    </source>
</evidence>
<feature type="domain" description="HTH araC/xylS-type" evidence="4">
    <location>
        <begin position="184"/>
        <end position="282"/>
    </location>
</feature>
<dbReference type="SMART" id="SM00342">
    <property type="entry name" value="HTH_ARAC"/>
    <property type="match status" value="1"/>
</dbReference>
<evidence type="ECO:0000259" key="4">
    <source>
        <dbReference type="PROSITE" id="PS01124"/>
    </source>
</evidence>
<dbReference type="InterPro" id="IPR037923">
    <property type="entry name" value="HTH-like"/>
</dbReference>
<evidence type="ECO:0000256" key="2">
    <source>
        <dbReference type="ARBA" id="ARBA00023125"/>
    </source>
</evidence>
<keyword evidence="3" id="KW-0804">Transcription</keyword>
<dbReference type="InterPro" id="IPR003313">
    <property type="entry name" value="AraC-bd"/>
</dbReference>
<comment type="caution">
    <text evidence="5">The sequence shown here is derived from an EMBL/GenBank/DDBJ whole genome shotgun (WGS) entry which is preliminary data.</text>
</comment>
<gene>
    <name evidence="5" type="ORF">ACFFI0_17440</name>
</gene>
<reference evidence="5 6" key="1">
    <citation type="submission" date="2024-09" db="EMBL/GenBank/DDBJ databases">
        <authorList>
            <person name="Sun Q."/>
            <person name="Mori K."/>
        </authorList>
    </citation>
    <scope>NUCLEOTIDE SEQUENCE [LARGE SCALE GENOMIC DNA]</scope>
    <source>
        <strain evidence="5 6">CCM 7765</strain>
    </source>
</reference>